<feature type="transmembrane region" description="Helical" evidence="1">
    <location>
        <begin position="258"/>
        <end position="277"/>
    </location>
</feature>
<dbReference type="KEGG" id="mgel:G5B37_01155"/>
<name>A0A6G6GKK1_9FLAO</name>
<proteinExistence type="predicted"/>
<sequence>MSPKKNTKPFFEKVVGLVNRLIRSSKNFFRSSFLSLLVITIILLLLTQMAQAFTMMVDLVENDWVALLFSFFFINALALVLSHYPIYNYYAADLNDSGDYTKWAPKKPIPRIFGPLHHFTVYVFTKNPASSYVPDNLAHYFRYFIGILIHMVWIHFILRSFMPNLIFEENFSPLTWNLIVYPLLFVPFIMYIFLKEKVTKYERITTLAIKENMIVRQEKFQNKTNALLKRLGAYYTITALLCVILLITTLVIKQFSLGKLLLMLLTSYAFMFNYVFFRLLRSKLPRICNAFEASHSRSIFKPILKWLLPLAVSEKYLLIYFFNFVVATVIIIWSMVASSNGGSLLNGIPIILAFFYFYYYIIASVNKFFFVTKKLYLFGTITYKVIFGLFILVISFAAIGFFLDKEVTTHQLDTVAKSQNLIDETTFIEKLKTKTDSTLFFIASHGGGLKANVWTLNVVNELQKKTNGKLLDQTIGLSGASGGSLGLALYTGLYREEGKDFDKIKERINVLAQQNYTSLDLSLTLGIDTYRKLWPLYKNIGLKDRPYHAMKKYQDAIERKPHEKLSNQSYRAYWADAYTKNGYFPSLIMNTAGTSGGRGIFWSVASENFQKVFPNSVNLADISENTTIPFYQAVSTTNRFPFLSPAAKIKGFGHFIDAGAIDNSGLLGCLDLYNYLRLDDKVLDQKKIVFIEIINSKSIYIKHLIEEFRTNIDSTHITIDEKETDNIVADLQTGLNLDKIPNYLSDFFENLDDNSRNVGYVRLMMPHKITMKDAQGVLGGTIENEHLRVKLDSFFGVKNNQIIDLTDKERENLFSPWNSYEPTLSRHLSKSSLRYVDSILNHPYLQKRFDEINGYITTKNDTL</sequence>
<dbReference type="EMBL" id="CP049057">
    <property type="protein sequence ID" value="QIE58221.1"/>
    <property type="molecule type" value="Genomic_DNA"/>
</dbReference>
<organism evidence="2 3">
    <name type="scientific">Rasiella rasia</name>
    <dbReference type="NCBI Taxonomy" id="2744027"/>
    <lineage>
        <taxon>Bacteria</taxon>
        <taxon>Pseudomonadati</taxon>
        <taxon>Bacteroidota</taxon>
        <taxon>Flavobacteriia</taxon>
        <taxon>Flavobacteriales</taxon>
        <taxon>Flavobacteriaceae</taxon>
        <taxon>Rasiella</taxon>
    </lineage>
</organism>
<dbReference type="AlphaFoldDB" id="A0A6G6GKK1"/>
<feature type="transmembrane region" description="Helical" evidence="1">
    <location>
        <begin position="348"/>
        <end position="369"/>
    </location>
</feature>
<protein>
    <recommendedName>
        <fullName evidence="4">PNPLA domain-containing protein</fullName>
    </recommendedName>
</protein>
<accession>A0A6G6GKK1</accession>
<feature type="transmembrane region" description="Helical" evidence="1">
    <location>
        <begin position="317"/>
        <end position="336"/>
    </location>
</feature>
<evidence type="ECO:0000313" key="3">
    <source>
        <dbReference type="Proteomes" id="UP000505306"/>
    </source>
</evidence>
<reference evidence="2 3" key="1">
    <citation type="submission" date="2020-02" db="EMBL/GenBank/DDBJ databases">
        <title>Complete genome sequence of Flavobacteriaceae bacterium.</title>
        <authorList>
            <person name="Kim S.-J."/>
            <person name="Kim Y.-S."/>
            <person name="Kim K.-H."/>
        </authorList>
    </citation>
    <scope>NUCLEOTIDE SEQUENCE [LARGE SCALE GENOMIC DNA]</scope>
    <source>
        <strain evidence="2 3">RR4-40</strain>
    </source>
</reference>
<evidence type="ECO:0000256" key="1">
    <source>
        <dbReference type="SAM" id="Phobius"/>
    </source>
</evidence>
<feature type="transmembrane region" description="Helical" evidence="1">
    <location>
        <begin position="381"/>
        <end position="403"/>
    </location>
</feature>
<dbReference type="RefSeq" id="WP_164678228.1">
    <property type="nucleotide sequence ID" value="NZ_CP049057.1"/>
</dbReference>
<keyword evidence="3" id="KW-1185">Reference proteome</keyword>
<dbReference type="Proteomes" id="UP000505306">
    <property type="component" value="Chromosome"/>
</dbReference>
<feature type="transmembrane region" description="Helical" evidence="1">
    <location>
        <begin position="174"/>
        <end position="194"/>
    </location>
</feature>
<feature type="transmembrane region" description="Helical" evidence="1">
    <location>
        <begin position="140"/>
        <end position="162"/>
    </location>
</feature>
<feature type="transmembrane region" description="Helical" evidence="1">
    <location>
        <begin position="64"/>
        <end position="81"/>
    </location>
</feature>
<evidence type="ECO:0000313" key="2">
    <source>
        <dbReference type="EMBL" id="QIE58221.1"/>
    </source>
</evidence>
<gene>
    <name evidence="2" type="ORF">G5B37_01155</name>
</gene>
<keyword evidence="1" id="KW-0812">Transmembrane</keyword>
<keyword evidence="1" id="KW-0472">Membrane</keyword>
<feature type="transmembrane region" description="Helical" evidence="1">
    <location>
        <begin position="231"/>
        <end position="252"/>
    </location>
</feature>
<feature type="transmembrane region" description="Helical" evidence="1">
    <location>
        <begin position="33"/>
        <end position="52"/>
    </location>
</feature>
<keyword evidence="1" id="KW-1133">Transmembrane helix</keyword>
<evidence type="ECO:0008006" key="4">
    <source>
        <dbReference type="Google" id="ProtNLM"/>
    </source>
</evidence>